<dbReference type="Gene3D" id="3.30.70.1230">
    <property type="entry name" value="Nucleotide cyclase"/>
    <property type="match status" value="1"/>
</dbReference>
<evidence type="ECO:0000313" key="2">
    <source>
        <dbReference type="EMBL" id="KTC93047.1"/>
    </source>
</evidence>
<dbReference type="OrthoDB" id="8196020at2"/>
<dbReference type="AlphaFoldDB" id="A0A0W0TBS5"/>
<organism evidence="2 3">
    <name type="scientific">Legionella drozanskii LLAP-1</name>
    <dbReference type="NCBI Taxonomy" id="1212489"/>
    <lineage>
        <taxon>Bacteria</taxon>
        <taxon>Pseudomonadati</taxon>
        <taxon>Pseudomonadota</taxon>
        <taxon>Gammaproteobacteria</taxon>
        <taxon>Legionellales</taxon>
        <taxon>Legionellaceae</taxon>
        <taxon>Legionella</taxon>
    </lineage>
</organism>
<keyword evidence="1" id="KW-0812">Transmembrane</keyword>
<dbReference type="PATRIC" id="fig|1212489.4.peg.432"/>
<keyword evidence="1" id="KW-0472">Membrane</keyword>
<dbReference type="Proteomes" id="UP000054736">
    <property type="component" value="Unassembled WGS sequence"/>
</dbReference>
<comment type="caution">
    <text evidence="2">The sequence shown here is derived from an EMBL/GenBank/DDBJ whole genome shotgun (WGS) entry which is preliminary data.</text>
</comment>
<evidence type="ECO:0000313" key="3">
    <source>
        <dbReference type="Proteomes" id="UP000054736"/>
    </source>
</evidence>
<protein>
    <submittedName>
        <fullName evidence="2">Uncharacterized protein</fullName>
    </submittedName>
</protein>
<accession>A0A0W0TBS5</accession>
<keyword evidence="1" id="KW-1133">Transmembrane helix</keyword>
<reference evidence="2 3" key="1">
    <citation type="submission" date="2015-11" db="EMBL/GenBank/DDBJ databases">
        <title>Genomic analysis of 38 Legionella species identifies large and diverse effector repertoires.</title>
        <authorList>
            <person name="Burstein D."/>
            <person name="Amaro F."/>
            <person name="Zusman T."/>
            <person name="Lifshitz Z."/>
            <person name="Cohen O."/>
            <person name="Gilbert J.A."/>
            <person name="Pupko T."/>
            <person name="Shuman H.A."/>
            <person name="Segal G."/>
        </authorList>
    </citation>
    <scope>NUCLEOTIDE SEQUENCE [LARGE SCALE GENOMIC DNA]</scope>
    <source>
        <strain evidence="2 3">ATCC 700990</strain>
    </source>
</reference>
<feature type="transmembrane region" description="Helical" evidence="1">
    <location>
        <begin position="79"/>
        <end position="99"/>
    </location>
</feature>
<sequence length="330" mass="38043">MKVFFLNSLAYLVSFLRICILLCVFLLLIGFVSQFVENVKEYPTLVKINNLEQQLSDPFTKQIKMAMPYRYNGTDYSEIILLFLMLILAHICAVIRSKLQGMVRRIREKETYFKWRNQVRGVVSKDKMKELDSKFEALATSKPSDRKKILREFAILKTKLDSMGQQLAFLAIDVVDSTGMKRDEDKYLAAYDFDRYNQLVSESLKENGVLKLAMTPDGIMSCFRTVDDAVKAAINLLDKLKLFNADEKKIKREFQIRCGINAGFVYFDDEMPLEQISDRVIDIAGHMQKYAKPNSINIAASAIEPLKNRGGFNETNDVIDEQKVFEWTNK</sequence>
<gene>
    <name evidence="2" type="ORF">Ldro_0418</name>
</gene>
<dbReference type="RefSeq" id="WP_058494772.1">
    <property type="nucleotide sequence ID" value="NZ_CAAAIU010000003.1"/>
</dbReference>
<dbReference type="STRING" id="1212489.Ldro_0418"/>
<dbReference type="EMBL" id="LNXY01000003">
    <property type="protein sequence ID" value="KTC93047.1"/>
    <property type="molecule type" value="Genomic_DNA"/>
</dbReference>
<feature type="transmembrane region" description="Helical" evidence="1">
    <location>
        <begin position="12"/>
        <end position="36"/>
    </location>
</feature>
<dbReference type="SUPFAM" id="SSF55073">
    <property type="entry name" value="Nucleotide cyclase"/>
    <property type="match status" value="1"/>
</dbReference>
<keyword evidence="3" id="KW-1185">Reference proteome</keyword>
<dbReference type="InterPro" id="IPR029787">
    <property type="entry name" value="Nucleotide_cyclase"/>
</dbReference>
<proteinExistence type="predicted"/>
<name>A0A0W0TBS5_9GAMM</name>
<evidence type="ECO:0000256" key="1">
    <source>
        <dbReference type="SAM" id="Phobius"/>
    </source>
</evidence>